<keyword evidence="4" id="KW-0507">mRNA processing</keyword>
<name>A0A4Y7K8U0_PAPSO</name>
<dbReference type="InterPro" id="IPR011993">
    <property type="entry name" value="PH-like_dom_sf"/>
</dbReference>
<protein>
    <recommendedName>
        <fullName evidence="8">mRNA-decapping enzyme-like protein</fullName>
    </recommendedName>
</protein>
<dbReference type="EMBL" id="CM010721">
    <property type="protein sequence ID" value="RZC69226.1"/>
    <property type="molecule type" value="Genomic_DNA"/>
</dbReference>
<evidence type="ECO:0000256" key="5">
    <source>
        <dbReference type="SAM" id="MobiDB-lite"/>
    </source>
</evidence>
<dbReference type="GO" id="GO:0008047">
    <property type="term" value="F:enzyme activator activity"/>
    <property type="evidence" value="ECO:0007669"/>
    <property type="project" value="InterPro"/>
</dbReference>
<dbReference type="GO" id="GO:0031087">
    <property type="term" value="P:deadenylation-independent decapping of nuclear-transcribed mRNA"/>
    <property type="evidence" value="ECO:0007669"/>
    <property type="project" value="TreeGrafter"/>
</dbReference>
<dbReference type="STRING" id="3469.A0A4Y7K8U0"/>
<evidence type="ECO:0000313" key="7">
    <source>
        <dbReference type="Proteomes" id="UP000316621"/>
    </source>
</evidence>
<evidence type="ECO:0000256" key="3">
    <source>
        <dbReference type="ARBA" id="ARBA00022490"/>
    </source>
</evidence>
<gene>
    <name evidence="6" type="ORF">C5167_032344</name>
</gene>
<feature type="compositionally biased region" description="Pro residues" evidence="5">
    <location>
        <begin position="356"/>
        <end position="367"/>
    </location>
</feature>
<dbReference type="Proteomes" id="UP000316621">
    <property type="component" value="Chromosome 7"/>
</dbReference>
<dbReference type="SUPFAM" id="SSF50729">
    <property type="entry name" value="PH domain-like"/>
    <property type="match status" value="1"/>
</dbReference>
<proteinExistence type="inferred from homology"/>
<dbReference type="PANTHER" id="PTHR16290:SF0">
    <property type="entry name" value="DECAPPING PROTEIN 1, ISOFORM A"/>
    <property type="match status" value="1"/>
</dbReference>
<dbReference type="AlphaFoldDB" id="A0A4Y7K8U0"/>
<evidence type="ECO:0000313" key="6">
    <source>
        <dbReference type="EMBL" id="RZC69226.1"/>
    </source>
</evidence>
<feature type="compositionally biased region" description="Low complexity" evidence="5">
    <location>
        <begin position="243"/>
        <end position="257"/>
    </location>
</feature>
<accession>A0A4Y7K8U0</accession>
<feature type="region of interest" description="Disordered" evidence="5">
    <location>
        <begin position="233"/>
        <end position="273"/>
    </location>
</feature>
<sequence length="413" mass="45921">MTQGGKLLPNLDQQSTKLLNLTVLQRIDPYVEEILITAAHVTFYKFNVELSRWSRKDVEGSPFVVKRNAQPRFQFIVMNRRSTENLVEDLLGEFEYEVQVPYLLYRNLAQEVNGIWFYNSRECEDVANLFGRIFNACSKVPQKPKISSIKSEFEELEAVPTMAVMEGPLEPSSTAGTTVTNVPDDSPFFNFFHVRVQALFTKGYTVMSSTFTSHVNIYLLMFHQVALNLGNASSTAAHGRPDQSLPSSLSSSNEPISAPSPPPAQQLPSPVLPASSAPLLPILDSLESSSRNNSNNSRLTNLVKPITFFTPSPYSSPLMIPTTSLCIPTAPSLPPPPPPLHPPVGPQRPYGTPMLQPFPPPNPPPSLTPASGPGPTYRPEFTREKVHDALLRVIQKDQFIDMFYQELLNMRNT</sequence>
<dbReference type="Pfam" id="PF06058">
    <property type="entry name" value="DCP1"/>
    <property type="match status" value="1"/>
</dbReference>
<comment type="similarity">
    <text evidence="2">Belongs to the DCP1 family.</text>
</comment>
<dbReference type="CDD" id="cd13182">
    <property type="entry name" value="EVH1-like_Dcp1"/>
    <property type="match status" value="1"/>
</dbReference>
<keyword evidence="7" id="KW-1185">Reference proteome</keyword>
<comment type="subcellular location">
    <subcellularLocation>
        <location evidence="1">Cytoplasm</location>
    </subcellularLocation>
</comment>
<organism evidence="6 7">
    <name type="scientific">Papaver somniferum</name>
    <name type="common">Opium poppy</name>
    <dbReference type="NCBI Taxonomy" id="3469"/>
    <lineage>
        <taxon>Eukaryota</taxon>
        <taxon>Viridiplantae</taxon>
        <taxon>Streptophyta</taxon>
        <taxon>Embryophyta</taxon>
        <taxon>Tracheophyta</taxon>
        <taxon>Spermatophyta</taxon>
        <taxon>Magnoliopsida</taxon>
        <taxon>Ranunculales</taxon>
        <taxon>Papaveraceae</taxon>
        <taxon>Papaveroideae</taxon>
        <taxon>Papaver</taxon>
    </lineage>
</organism>
<dbReference type="PANTHER" id="PTHR16290">
    <property type="entry name" value="TRANSCRIPTION FACTOR SMIF DECAPPING ENZYME DCP1"/>
    <property type="match status" value="1"/>
</dbReference>
<dbReference type="InterPro" id="IPR010334">
    <property type="entry name" value="Dcp1"/>
</dbReference>
<reference evidence="6 7" key="1">
    <citation type="journal article" date="2018" name="Science">
        <title>The opium poppy genome and morphinan production.</title>
        <authorList>
            <person name="Guo L."/>
            <person name="Winzer T."/>
            <person name="Yang X."/>
            <person name="Li Y."/>
            <person name="Ning Z."/>
            <person name="He Z."/>
            <person name="Teodor R."/>
            <person name="Lu Y."/>
            <person name="Bowser T.A."/>
            <person name="Graham I.A."/>
            <person name="Ye K."/>
        </authorList>
    </citation>
    <scope>NUCLEOTIDE SEQUENCE [LARGE SCALE GENOMIC DNA]</scope>
    <source>
        <strain evidence="7">cv. HN1</strain>
        <tissue evidence="6">Leaves</tissue>
    </source>
</reference>
<keyword evidence="3" id="KW-0963">Cytoplasm</keyword>
<dbReference type="GO" id="GO:0000290">
    <property type="term" value="P:deadenylation-dependent decapping of nuclear-transcribed mRNA"/>
    <property type="evidence" value="ECO:0007669"/>
    <property type="project" value="InterPro"/>
</dbReference>
<evidence type="ECO:0000256" key="1">
    <source>
        <dbReference type="ARBA" id="ARBA00004496"/>
    </source>
</evidence>
<dbReference type="FunFam" id="2.30.29.30:FF:000159">
    <property type="entry name" value="mRNA-decapping enzyme-like protein"/>
    <property type="match status" value="1"/>
</dbReference>
<dbReference type="GO" id="GO:0006397">
    <property type="term" value="P:mRNA processing"/>
    <property type="evidence" value="ECO:0007669"/>
    <property type="project" value="UniProtKB-KW"/>
</dbReference>
<dbReference type="OMA" id="AVPNMSV"/>
<dbReference type="GO" id="GO:0003729">
    <property type="term" value="F:mRNA binding"/>
    <property type="evidence" value="ECO:0007669"/>
    <property type="project" value="TreeGrafter"/>
</dbReference>
<evidence type="ECO:0000256" key="2">
    <source>
        <dbReference type="ARBA" id="ARBA00008778"/>
    </source>
</evidence>
<dbReference type="Gene3D" id="2.30.29.30">
    <property type="entry name" value="Pleckstrin-homology domain (PH domain)/Phosphotyrosine-binding domain (PTB)"/>
    <property type="match status" value="1"/>
</dbReference>
<evidence type="ECO:0008006" key="8">
    <source>
        <dbReference type="Google" id="ProtNLM"/>
    </source>
</evidence>
<dbReference type="Gramene" id="RZC69226">
    <property type="protein sequence ID" value="RZC69226"/>
    <property type="gene ID" value="C5167_032344"/>
</dbReference>
<evidence type="ECO:0000256" key="4">
    <source>
        <dbReference type="ARBA" id="ARBA00022664"/>
    </source>
</evidence>
<dbReference type="GO" id="GO:0000932">
    <property type="term" value="C:P-body"/>
    <property type="evidence" value="ECO:0007669"/>
    <property type="project" value="TreeGrafter"/>
</dbReference>
<feature type="region of interest" description="Disordered" evidence="5">
    <location>
        <begin position="356"/>
        <end position="375"/>
    </location>
</feature>